<evidence type="ECO:0000313" key="10">
    <source>
        <dbReference type="EMBL" id="AYJ01420.1"/>
    </source>
</evidence>
<comment type="subcellular location">
    <subcellularLocation>
        <location evidence="8">Cytoplasm</location>
    </subcellularLocation>
</comment>
<dbReference type="SUPFAM" id="SSF55174">
    <property type="entry name" value="Alpha-L RNA-binding motif"/>
    <property type="match status" value="1"/>
</dbReference>
<feature type="binding site" evidence="8">
    <location>
        <position position="231"/>
    </location>
    <ligand>
        <name>ATP</name>
        <dbReference type="ChEBI" id="CHEBI:30616"/>
    </ligand>
</feature>
<dbReference type="OrthoDB" id="9804243at2"/>
<evidence type="ECO:0000256" key="1">
    <source>
        <dbReference type="ARBA" id="ARBA00022598"/>
    </source>
</evidence>
<dbReference type="AlphaFoldDB" id="A0A660HMY9"/>
<keyword evidence="2 8" id="KW-0547">Nucleotide-binding</keyword>
<dbReference type="GO" id="GO:0006437">
    <property type="term" value="P:tyrosyl-tRNA aminoacylation"/>
    <property type="evidence" value="ECO:0007669"/>
    <property type="project" value="UniProtKB-UniRule"/>
</dbReference>
<comment type="similarity">
    <text evidence="8">Belongs to the class-I aminoacyl-tRNA synthetase family. TyrS type 1 subfamily.</text>
</comment>
<dbReference type="Pfam" id="PF00579">
    <property type="entry name" value="tRNA-synt_1b"/>
    <property type="match status" value="1"/>
</dbReference>
<dbReference type="Gene3D" id="3.40.50.620">
    <property type="entry name" value="HUPs"/>
    <property type="match status" value="1"/>
</dbReference>
<dbReference type="SUPFAM" id="SSF52374">
    <property type="entry name" value="Nucleotidylyl transferase"/>
    <property type="match status" value="1"/>
</dbReference>
<dbReference type="EMBL" id="CP025121">
    <property type="protein sequence ID" value="AYJ01420.1"/>
    <property type="molecule type" value="Genomic_DNA"/>
</dbReference>
<keyword evidence="4" id="KW-0694">RNA-binding</keyword>
<comment type="subunit">
    <text evidence="8">Homodimer.</text>
</comment>
<evidence type="ECO:0000256" key="6">
    <source>
        <dbReference type="ARBA" id="ARBA00023146"/>
    </source>
</evidence>
<dbReference type="InterPro" id="IPR054608">
    <property type="entry name" value="SYY-like_C"/>
</dbReference>
<evidence type="ECO:0000259" key="9">
    <source>
        <dbReference type="Pfam" id="PF22421"/>
    </source>
</evidence>
<evidence type="ECO:0000256" key="2">
    <source>
        <dbReference type="ARBA" id="ARBA00022741"/>
    </source>
</evidence>
<gene>
    <name evidence="8" type="primary">tyrS</name>
    <name evidence="10" type="ORF">CWO85_02825</name>
</gene>
<evidence type="ECO:0000256" key="7">
    <source>
        <dbReference type="ARBA" id="ARBA00048248"/>
    </source>
</evidence>
<sequence length="418" mass="48973">MFLFQELKWRNLIKNLSNEKKLEQLLNQGQLNFYCGFDPTAISLTIGHLVQIITILLLQKKGHKPFILLGRATSLIGDPKEKEERKLLSLEDVEKNFFKIKKQLMKILPEDKVTFVDNYEWISKINLIDFLRDYGKYFNVNYMISKDKIAKRLDKGISYTEFSYMILQAVDFYFLYKKYNVNLQLGGSDQWGNITAGLELIRKKKFDESSEKPFGMSMSLLLDNKGVKIGKSEKNVIWLDEKITTSYQIYQFFLNVDDQNVINHLKMLTLLEVDKILELEKEVKMNPSYRLAQKELAKQVVSFVHGKEIFKECFEVNNILFFNKSKALNENDFVLLKKHLVFIEVKEKEISLVDALLETKLADSKKQARTLIISKSIKIFHKSIDKVDYVLDFDIALFSKYILLTKKNKINALIIFKF</sequence>
<dbReference type="InterPro" id="IPR024107">
    <property type="entry name" value="Tyr-tRNA-ligase_bac_1"/>
</dbReference>
<dbReference type="GO" id="GO:0005829">
    <property type="term" value="C:cytosol"/>
    <property type="evidence" value="ECO:0007669"/>
    <property type="project" value="TreeGrafter"/>
</dbReference>
<feature type="short sequence motif" description="'KMSKS' region" evidence="8">
    <location>
        <begin position="228"/>
        <end position="232"/>
    </location>
</feature>
<dbReference type="RefSeq" id="WP_121464133.1">
    <property type="nucleotide sequence ID" value="NZ_CP025121.1"/>
</dbReference>
<keyword evidence="6 8" id="KW-0030">Aminoacyl-tRNA synthetase</keyword>
<dbReference type="InterPro" id="IPR036986">
    <property type="entry name" value="S4_RNA-bd_sf"/>
</dbReference>
<dbReference type="Gene3D" id="3.10.290.10">
    <property type="entry name" value="RNA-binding S4 domain"/>
    <property type="match status" value="1"/>
</dbReference>
<comment type="catalytic activity">
    <reaction evidence="7 8">
        <text>tRNA(Tyr) + L-tyrosine + ATP = L-tyrosyl-tRNA(Tyr) + AMP + diphosphate + H(+)</text>
        <dbReference type="Rhea" id="RHEA:10220"/>
        <dbReference type="Rhea" id="RHEA-COMP:9706"/>
        <dbReference type="Rhea" id="RHEA-COMP:9707"/>
        <dbReference type="ChEBI" id="CHEBI:15378"/>
        <dbReference type="ChEBI" id="CHEBI:30616"/>
        <dbReference type="ChEBI" id="CHEBI:33019"/>
        <dbReference type="ChEBI" id="CHEBI:58315"/>
        <dbReference type="ChEBI" id="CHEBI:78442"/>
        <dbReference type="ChEBI" id="CHEBI:78536"/>
        <dbReference type="ChEBI" id="CHEBI:456215"/>
        <dbReference type="EC" id="6.1.1.1"/>
    </reaction>
</comment>
<dbReference type="InterPro" id="IPR014729">
    <property type="entry name" value="Rossmann-like_a/b/a_fold"/>
</dbReference>
<dbReference type="GO" id="GO:0003723">
    <property type="term" value="F:RNA binding"/>
    <property type="evidence" value="ECO:0007669"/>
    <property type="project" value="UniProtKB-KW"/>
</dbReference>
<dbReference type="PANTHER" id="PTHR11766:SF0">
    <property type="entry name" value="TYROSINE--TRNA LIGASE, MITOCHONDRIAL"/>
    <property type="match status" value="1"/>
</dbReference>
<dbReference type="Pfam" id="PF22421">
    <property type="entry name" value="SYY_C-terminal"/>
    <property type="match status" value="1"/>
</dbReference>
<protein>
    <recommendedName>
        <fullName evidence="8">Tyrosine--tRNA ligase</fullName>
        <ecNumber evidence="8">6.1.1.1</ecNumber>
    </recommendedName>
    <alternativeName>
        <fullName evidence="8">Tyrosyl-tRNA synthetase</fullName>
        <shortName evidence="8">TyrRS</shortName>
    </alternativeName>
</protein>
<organism evidence="10 11">
    <name type="scientific">Ziziphus jujuba witches'-broom phytoplasma</name>
    <dbReference type="NCBI Taxonomy" id="135727"/>
    <lineage>
        <taxon>Bacteria</taxon>
        <taxon>Bacillati</taxon>
        <taxon>Mycoplasmatota</taxon>
        <taxon>Mollicutes</taxon>
        <taxon>Acholeplasmatales</taxon>
        <taxon>Acholeplasmataceae</taxon>
        <taxon>Candidatus Phytoplasma</taxon>
        <taxon>16SrV (Elm yellows group)</taxon>
    </lineage>
</organism>
<feature type="binding site" evidence="8">
    <location>
        <position position="164"/>
    </location>
    <ligand>
        <name>L-tyrosine</name>
        <dbReference type="ChEBI" id="CHEBI:58315"/>
    </ligand>
</feature>
<keyword evidence="11" id="KW-1185">Reference proteome</keyword>
<dbReference type="GO" id="GO:0005524">
    <property type="term" value="F:ATP binding"/>
    <property type="evidence" value="ECO:0007669"/>
    <property type="project" value="UniProtKB-UniRule"/>
</dbReference>
<evidence type="ECO:0000256" key="5">
    <source>
        <dbReference type="ARBA" id="ARBA00022917"/>
    </source>
</evidence>
<feature type="short sequence motif" description="'HIGH' region" evidence="8">
    <location>
        <begin position="39"/>
        <end position="48"/>
    </location>
</feature>
<feature type="domain" description="Tyrosine--tRNA ligase SYY-like C-terminal" evidence="9">
    <location>
        <begin position="339"/>
        <end position="409"/>
    </location>
</feature>
<reference evidence="10 11" key="1">
    <citation type="journal article" date="2018" name="BMC Genomics">
        <title>Comparative genome analysis of jujube witches'-broom Phytoplasma, an obligate pathogen that causes jujube witches'-broom disease.</title>
        <authorList>
            <person name="Wang J."/>
            <person name="Song L."/>
            <person name="Jiao Q."/>
            <person name="Yang S."/>
            <person name="Gao R."/>
            <person name="Lu X."/>
            <person name="Zhou G."/>
        </authorList>
    </citation>
    <scope>NUCLEOTIDE SEQUENCE [LARGE SCALE GENOMIC DNA]</scope>
    <source>
        <strain evidence="10">Jwb-nky</strain>
    </source>
</reference>
<dbReference type="Gene3D" id="1.10.240.10">
    <property type="entry name" value="Tyrosyl-Transfer RNA Synthetase"/>
    <property type="match status" value="1"/>
</dbReference>
<feature type="binding site" evidence="8">
    <location>
        <position position="168"/>
    </location>
    <ligand>
        <name>L-tyrosine</name>
        <dbReference type="ChEBI" id="CHEBI:58315"/>
    </ligand>
</feature>
<keyword evidence="5 8" id="KW-0648">Protein biosynthesis</keyword>
<dbReference type="CDD" id="cd00805">
    <property type="entry name" value="TyrRS_core"/>
    <property type="match status" value="1"/>
</dbReference>
<dbReference type="PRINTS" id="PR01040">
    <property type="entry name" value="TRNASYNTHTYR"/>
</dbReference>
<dbReference type="InterPro" id="IPR002307">
    <property type="entry name" value="Tyr-tRNA-ligase"/>
</dbReference>
<dbReference type="InterPro" id="IPR002305">
    <property type="entry name" value="aa-tRNA-synth_Ic"/>
</dbReference>
<dbReference type="FunFam" id="1.10.240.10:FF:000001">
    <property type="entry name" value="Tyrosine--tRNA ligase"/>
    <property type="match status" value="1"/>
</dbReference>
<evidence type="ECO:0000256" key="8">
    <source>
        <dbReference type="HAMAP-Rule" id="MF_02006"/>
    </source>
</evidence>
<evidence type="ECO:0000313" key="11">
    <source>
        <dbReference type="Proteomes" id="UP000272462"/>
    </source>
</evidence>
<comment type="function">
    <text evidence="8">Catalyzes the attachment of tyrosine to tRNA(Tyr) in a two-step reaction: tyrosine is first activated by ATP to form Tyr-AMP and then transferred to the acceptor end of tRNA(Tyr).</text>
</comment>
<dbReference type="HAMAP" id="MF_02006">
    <property type="entry name" value="Tyr_tRNA_synth_type1"/>
    <property type="match status" value="1"/>
</dbReference>
<dbReference type="NCBIfam" id="TIGR00234">
    <property type="entry name" value="tyrS"/>
    <property type="match status" value="1"/>
</dbReference>
<proteinExistence type="inferred from homology"/>
<evidence type="ECO:0000256" key="4">
    <source>
        <dbReference type="ARBA" id="ARBA00022884"/>
    </source>
</evidence>
<feature type="binding site" evidence="8">
    <location>
        <position position="34"/>
    </location>
    <ligand>
        <name>L-tyrosine</name>
        <dbReference type="ChEBI" id="CHEBI:58315"/>
    </ligand>
</feature>
<dbReference type="KEGG" id="pzi:CWO85_02825"/>
<keyword evidence="1 8" id="KW-0436">Ligase</keyword>
<accession>A0A660HMY9</accession>
<name>A0A660HMY9_ZIZJU</name>
<keyword evidence="8" id="KW-0963">Cytoplasm</keyword>
<dbReference type="InterPro" id="IPR024088">
    <property type="entry name" value="Tyr-tRNA-ligase_bac-type"/>
</dbReference>
<evidence type="ECO:0000256" key="3">
    <source>
        <dbReference type="ARBA" id="ARBA00022840"/>
    </source>
</evidence>
<dbReference type="Proteomes" id="UP000272462">
    <property type="component" value="Chromosome"/>
</dbReference>
<keyword evidence="3 8" id="KW-0067">ATP-binding</keyword>
<dbReference type="PANTHER" id="PTHR11766">
    <property type="entry name" value="TYROSYL-TRNA SYNTHETASE"/>
    <property type="match status" value="1"/>
</dbReference>
<dbReference type="GO" id="GO:0004831">
    <property type="term" value="F:tyrosine-tRNA ligase activity"/>
    <property type="evidence" value="ECO:0007669"/>
    <property type="project" value="UniProtKB-UniRule"/>
</dbReference>
<dbReference type="EC" id="6.1.1.1" evidence="8"/>